<dbReference type="Proteomes" id="UP001501243">
    <property type="component" value="Unassembled WGS sequence"/>
</dbReference>
<accession>A0ABP8QEP6</accession>
<dbReference type="RefSeq" id="WP_220235705.1">
    <property type="nucleotide sequence ID" value="NZ_BAABGQ010000006.1"/>
</dbReference>
<evidence type="ECO:0000256" key="1">
    <source>
        <dbReference type="SAM" id="SignalP"/>
    </source>
</evidence>
<proteinExistence type="predicted"/>
<keyword evidence="3" id="KW-1185">Reference proteome</keyword>
<name>A0ABP8QEP6_9BACT</name>
<dbReference type="EMBL" id="BAABGQ010000006">
    <property type="protein sequence ID" value="GAA4502198.1"/>
    <property type="molecule type" value="Genomic_DNA"/>
</dbReference>
<keyword evidence="1" id="KW-0732">Signal</keyword>
<organism evidence="2 3">
    <name type="scientific">Hymenobacter ginsengisoli</name>
    <dbReference type="NCBI Taxonomy" id="1051626"/>
    <lineage>
        <taxon>Bacteria</taxon>
        <taxon>Pseudomonadati</taxon>
        <taxon>Bacteroidota</taxon>
        <taxon>Cytophagia</taxon>
        <taxon>Cytophagales</taxon>
        <taxon>Hymenobacteraceae</taxon>
        <taxon>Hymenobacter</taxon>
    </lineage>
</organism>
<gene>
    <name evidence="2" type="ORF">GCM10023172_25220</name>
</gene>
<protein>
    <submittedName>
        <fullName evidence="2">Uncharacterized protein</fullName>
    </submittedName>
</protein>
<evidence type="ECO:0000313" key="3">
    <source>
        <dbReference type="Proteomes" id="UP001501243"/>
    </source>
</evidence>
<comment type="caution">
    <text evidence="2">The sequence shown here is derived from an EMBL/GenBank/DDBJ whole genome shotgun (WGS) entry which is preliminary data.</text>
</comment>
<feature type="chain" id="PRO_5046809213" evidence="1">
    <location>
        <begin position="18"/>
        <end position="144"/>
    </location>
</feature>
<evidence type="ECO:0000313" key="2">
    <source>
        <dbReference type="EMBL" id="GAA4502198.1"/>
    </source>
</evidence>
<sequence length="144" mass="16346">MKKTLLALTLLSVPAWADRPAQLRWGWGSNPTQVAQQVQQLGWEPLYPLRRTAESQHLSQFSFRQPQTYRGSESIRTCIFRNNKLVRVYLLTRGTGAKSMVCLFNTAYRQLTPTAWVDPSSGTHVEQALLNDTQVFTISPGRPL</sequence>
<feature type="signal peptide" evidence="1">
    <location>
        <begin position="1"/>
        <end position="17"/>
    </location>
</feature>
<reference evidence="3" key="1">
    <citation type="journal article" date="2019" name="Int. J. Syst. Evol. Microbiol.">
        <title>The Global Catalogue of Microorganisms (GCM) 10K type strain sequencing project: providing services to taxonomists for standard genome sequencing and annotation.</title>
        <authorList>
            <consortium name="The Broad Institute Genomics Platform"/>
            <consortium name="The Broad Institute Genome Sequencing Center for Infectious Disease"/>
            <person name="Wu L."/>
            <person name="Ma J."/>
        </authorList>
    </citation>
    <scope>NUCLEOTIDE SEQUENCE [LARGE SCALE GENOMIC DNA]</scope>
    <source>
        <strain evidence="3">JCM 17841</strain>
    </source>
</reference>